<feature type="transmembrane region" description="Helical" evidence="6">
    <location>
        <begin position="100"/>
        <end position="120"/>
    </location>
</feature>
<keyword evidence="9" id="KW-1185">Reference proteome</keyword>
<dbReference type="InterPro" id="IPR037185">
    <property type="entry name" value="EmrE-like"/>
</dbReference>
<evidence type="ECO:0000256" key="2">
    <source>
        <dbReference type="ARBA" id="ARBA00022475"/>
    </source>
</evidence>
<dbReference type="KEGG" id="fau:Fraau_2398"/>
<dbReference type="AlphaFoldDB" id="H8L620"/>
<dbReference type="Gene3D" id="1.10.3730.20">
    <property type="match status" value="1"/>
</dbReference>
<keyword evidence="5 6" id="KW-0472">Membrane</keyword>
<keyword evidence="3 6" id="KW-0812">Transmembrane</keyword>
<dbReference type="Proteomes" id="UP000005234">
    <property type="component" value="Chromosome"/>
</dbReference>
<comment type="subcellular location">
    <subcellularLocation>
        <location evidence="1">Cell membrane</location>
        <topology evidence="1">Multi-pass membrane protein</topology>
    </subcellularLocation>
</comment>
<feature type="domain" description="EamA" evidence="7">
    <location>
        <begin position="18"/>
        <end position="142"/>
    </location>
</feature>
<dbReference type="PANTHER" id="PTHR42920">
    <property type="entry name" value="OS03G0707200 PROTEIN-RELATED"/>
    <property type="match status" value="1"/>
</dbReference>
<dbReference type="EMBL" id="CP003350">
    <property type="protein sequence ID" value="AFC86763.1"/>
    <property type="molecule type" value="Genomic_DNA"/>
</dbReference>
<dbReference type="OrthoDB" id="9804865at2"/>
<feature type="domain" description="EamA" evidence="7">
    <location>
        <begin position="151"/>
        <end position="283"/>
    </location>
</feature>
<dbReference type="GO" id="GO:0005886">
    <property type="term" value="C:plasma membrane"/>
    <property type="evidence" value="ECO:0007669"/>
    <property type="project" value="UniProtKB-SubCell"/>
</dbReference>
<accession>H8L620</accession>
<dbReference type="InterPro" id="IPR000620">
    <property type="entry name" value="EamA_dom"/>
</dbReference>
<evidence type="ECO:0000256" key="3">
    <source>
        <dbReference type="ARBA" id="ARBA00022692"/>
    </source>
</evidence>
<proteinExistence type="predicted"/>
<dbReference type="Pfam" id="PF00892">
    <property type="entry name" value="EamA"/>
    <property type="match status" value="2"/>
</dbReference>
<reference evidence="8" key="1">
    <citation type="submission" date="2012-02" db="EMBL/GenBank/DDBJ databases">
        <title>The complete genome of Frateuria aurantia DSM 6220.</title>
        <authorList>
            <consortium name="US DOE Joint Genome Institute (JGI-PGF)"/>
            <person name="Lucas S."/>
            <person name="Copeland A."/>
            <person name="Lapidus A."/>
            <person name="Glavina del Rio T."/>
            <person name="Dalin E."/>
            <person name="Tice H."/>
            <person name="Bruce D."/>
            <person name="Goodwin L."/>
            <person name="Pitluck S."/>
            <person name="Peters L."/>
            <person name="Ovchinnikova G."/>
            <person name="Teshima H."/>
            <person name="Kyrpides N."/>
            <person name="Mavromatis K."/>
            <person name="Ivanova N."/>
            <person name="Brettin T."/>
            <person name="Detter J.C."/>
            <person name="Han C."/>
            <person name="Larimer F."/>
            <person name="Land M."/>
            <person name="Hauser L."/>
            <person name="Markowitz V."/>
            <person name="Cheng J.-F."/>
            <person name="Hugenholtz P."/>
            <person name="Woyke T."/>
            <person name="Wu D."/>
            <person name="Brambilla E."/>
            <person name="Klenk H.-P."/>
            <person name="Eisen J.A."/>
        </authorList>
    </citation>
    <scope>NUCLEOTIDE SEQUENCE</scope>
    <source>
        <strain evidence="8">DSM 6220</strain>
    </source>
</reference>
<evidence type="ECO:0000313" key="8">
    <source>
        <dbReference type="EMBL" id="AFC86763.1"/>
    </source>
</evidence>
<evidence type="ECO:0000256" key="1">
    <source>
        <dbReference type="ARBA" id="ARBA00004651"/>
    </source>
</evidence>
<feature type="transmembrane region" description="Helical" evidence="6">
    <location>
        <begin position="127"/>
        <end position="147"/>
    </location>
</feature>
<keyword evidence="4 6" id="KW-1133">Transmembrane helix</keyword>
<feature type="transmembrane region" description="Helical" evidence="6">
    <location>
        <begin position="12"/>
        <end position="32"/>
    </location>
</feature>
<gene>
    <name evidence="8" type="ordered locus">Fraau_2398</name>
</gene>
<dbReference type="InterPro" id="IPR051258">
    <property type="entry name" value="Diverse_Substrate_Transporter"/>
</dbReference>
<evidence type="ECO:0000256" key="5">
    <source>
        <dbReference type="ARBA" id="ARBA00023136"/>
    </source>
</evidence>
<dbReference type="HOGENOM" id="CLU_033863_21_1_6"/>
<name>H8L620_FRAAD</name>
<dbReference type="SUPFAM" id="SSF103481">
    <property type="entry name" value="Multidrug resistance efflux transporter EmrE"/>
    <property type="match status" value="2"/>
</dbReference>
<protein>
    <submittedName>
        <fullName evidence="8">Putative permease, DMT superfamily</fullName>
    </submittedName>
</protein>
<feature type="transmembrane region" description="Helical" evidence="6">
    <location>
        <begin position="241"/>
        <end position="260"/>
    </location>
</feature>
<evidence type="ECO:0000259" key="7">
    <source>
        <dbReference type="Pfam" id="PF00892"/>
    </source>
</evidence>
<organism evidence="8 9">
    <name type="scientific">Frateuria aurantia (strain ATCC 33424 / DSM 6220 / KCTC 2777 / LMG 1558 / NBRC 3245 / NCIMB 13370)</name>
    <name type="common">Acetobacter aurantius</name>
    <dbReference type="NCBI Taxonomy" id="767434"/>
    <lineage>
        <taxon>Bacteria</taxon>
        <taxon>Pseudomonadati</taxon>
        <taxon>Pseudomonadota</taxon>
        <taxon>Gammaproteobacteria</taxon>
        <taxon>Lysobacterales</taxon>
        <taxon>Rhodanobacteraceae</taxon>
        <taxon>Frateuria</taxon>
    </lineage>
</organism>
<feature type="transmembrane region" description="Helical" evidence="6">
    <location>
        <begin position="153"/>
        <end position="173"/>
    </location>
</feature>
<dbReference type="PANTHER" id="PTHR42920:SF5">
    <property type="entry name" value="EAMA DOMAIN-CONTAINING PROTEIN"/>
    <property type="match status" value="1"/>
</dbReference>
<dbReference type="eggNOG" id="COG0697">
    <property type="taxonomic scope" value="Bacteria"/>
</dbReference>
<evidence type="ECO:0000313" key="9">
    <source>
        <dbReference type="Proteomes" id="UP000005234"/>
    </source>
</evidence>
<sequence>MQTRKGSGLQSRWATAGLMAVTAVWGSTFFMIKDVLARMSTADLLAVRFVIAALVMVVVFRRAISRLSARSWQQAVMLGMVYGLAQLLQTWGLARIDSSVSGFVTGTYVVFTPMLATLLLRQRLPGATWLAAVLSLAGIAVLALHGWTVDLGLWLTLASAALYALHIVGLGHWSRAEDAMGMASVQILAVAVVCTLATLPAGPQRPPDASAWAAVLYIALLAGAGAMLVQTWAQTQMSSSRAAVVMTLEPVFAALFAVMFGGEHAGWRMLLGGAMVLAAMYLVELAPQRPVPDPELGHHQL</sequence>
<keyword evidence="2" id="KW-1003">Cell membrane</keyword>
<feature type="transmembrane region" description="Helical" evidence="6">
    <location>
        <begin position="185"/>
        <end position="203"/>
    </location>
</feature>
<dbReference type="RefSeq" id="WP_014403766.1">
    <property type="nucleotide sequence ID" value="NC_017033.1"/>
</dbReference>
<feature type="transmembrane region" description="Helical" evidence="6">
    <location>
        <begin position="44"/>
        <end position="64"/>
    </location>
</feature>
<evidence type="ECO:0000256" key="6">
    <source>
        <dbReference type="SAM" id="Phobius"/>
    </source>
</evidence>
<dbReference type="STRING" id="767434.Fraau_2398"/>
<feature type="transmembrane region" description="Helical" evidence="6">
    <location>
        <begin position="76"/>
        <end position="94"/>
    </location>
</feature>
<feature type="transmembrane region" description="Helical" evidence="6">
    <location>
        <begin position="209"/>
        <end position="229"/>
    </location>
</feature>
<evidence type="ECO:0000256" key="4">
    <source>
        <dbReference type="ARBA" id="ARBA00022989"/>
    </source>
</evidence>